<proteinExistence type="inferred from homology"/>
<dbReference type="InterPro" id="IPR006650">
    <property type="entry name" value="A/AMP_deam_AS"/>
</dbReference>
<evidence type="ECO:0000313" key="10">
    <source>
        <dbReference type="EMBL" id="EDV19618.1"/>
    </source>
</evidence>
<dbReference type="CDD" id="cd01319">
    <property type="entry name" value="AMPD"/>
    <property type="match status" value="1"/>
</dbReference>
<dbReference type="PANTHER" id="PTHR11359">
    <property type="entry name" value="AMP DEAMINASE"/>
    <property type="match status" value="1"/>
</dbReference>
<dbReference type="GO" id="GO:0006188">
    <property type="term" value="P:IMP biosynthetic process"/>
    <property type="evidence" value="ECO:0000318"/>
    <property type="project" value="GO_Central"/>
</dbReference>
<accession>B3SCI1</accession>
<evidence type="ECO:0000256" key="9">
    <source>
        <dbReference type="PIRNR" id="PIRNR001251"/>
    </source>
</evidence>
<dbReference type="Proteomes" id="UP000009022">
    <property type="component" value="Unassembled WGS sequence"/>
</dbReference>
<gene>
    <name evidence="10" type="ORF">TRIADDRAFT_51147</name>
</gene>
<dbReference type="KEGG" id="tad:TRIADDRAFT_51147"/>
<comment type="cofactor">
    <cofactor evidence="1 9">
        <name>Zn(2+)</name>
        <dbReference type="ChEBI" id="CHEBI:29105"/>
    </cofactor>
</comment>
<keyword evidence="5 9" id="KW-0378">Hydrolase</keyword>
<dbReference type="PANTHER" id="PTHR11359:SF0">
    <property type="entry name" value="AMP DEAMINASE"/>
    <property type="match status" value="1"/>
</dbReference>
<dbReference type="HOGENOM" id="CLU_003782_4_2_1"/>
<dbReference type="FunFam" id="4.10.800.20:FF:000001">
    <property type="entry name" value="AMP deaminase"/>
    <property type="match status" value="1"/>
</dbReference>
<dbReference type="Gene3D" id="4.10.800.20">
    <property type="match status" value="1"/>
</dbReference>
<dbReference type="AlphaFoldDB" id="B3SCI1"/>
<evidence type="ECO:0000313" key="11">
    <source>
        <dbReference type="Proteomes" id="UP000009022"/>
    </source>
</evidence>
<evidence type="ECO:0000256" key="3">
    <source>
        <dbReference type="ARBA" id="ARBA00006676"/>
    </source>
</evidence>
<dbReference type="FunCoup" id="B3SCI1">
    <property type="interactions" value="1818"/>
</dbReference>
<dbReference type="EC" id="3.5.4.6" evidence="9"/>
<keyword evidence="7" id="KW-0546">Nucleotide metabolism</keyword>
<name>B3SCI1_TRIAD</name>
<dbReference type="OrthoDB" id="1723809at2759"/>
<comment type="similarity">
    <text evidence="3 9">Belongs to the metallo-dependent hydrolases superfamily. Adenosine and AMP deaminases family.</text>
</comment>
<dbReference type="RefSeq" id="XP_002117951.1">
    <property type="nucleotide sequence ID" value="XM_002117915.1"/>
</dbReference>
<evidence type="ECO:0000256" key="5">
    <source>
        <dbReference type="ARBA" id="ARBA00022801"/>
    </source>
</evidence>
<dbReference type="GO" id="GO:0005829">
    <property type="term" value="C:cytosol"/>
    <property type="evidence" value="ECO:0000318"/>
    <property type="project" value="GO_Central"/>
</dbReference>
<comment type="catalytic activity">
    <reaction evidence="9">
        <text>AMP + H2O + H(+) = IMP + NH4(+)</text>
        <dbReference type="Rhea" id="RHEA:14777"/>
        <dbReference type="ChEBI" id="CHEBI:15377"/>
        <dbReference type="ChEBI" id="CHEBI:15378"/>
        <dbReference type="ChEBI" id="CHEBI:28938"/>
        <dbReference type="ChEBI" id="CHEBI:58053"/>
        <dbReference type="ChEBI" id="CHEBI:456215"/>
        <dbReference type="EC" id="3.5.4.6"/>
    </reaction>
</comment>
<comment type="function">
    <text evidence="8">AMP deaminase plays a critical role in energy metabolism. Catalyzes the deamination of AMP to IMP and plays an important role in the purine nucleotide cycle.</text>
</comment>
<dbReference type="GO" id="GO:0003876">
    <property type="term" value="F:AMP deaminase activity"/>
    <property type="evidence" value="ECO:0000318"/>
    <property type="project" value="GO_Central"/>
</dbReference>
<evidence type="ECO:0000256" key="1">
    <source>
        <dbReference type="ARBA" id="ARBA00001947"/>
    </source>
</evidence>
<protein>
    <recommendedName>
        <fullName evidence="9">AMP deaminase</fullName>
        <ecNumber evidence="9">3.5.4.6</ecNumber>
    </recommendedName>
</protein>
<sequence>MPMTLPKLVEADLPLYIRVPSLTSVPGKILLGNLEEASSFFVKALLIRQKYMKISRQSFCRTTEKALKTYVDKSLECIDHEDVARSICAGLPTESFEDVNPFDIEFLPDNGNVCKIKNGIVMVYEDKDALEREKPLDLKHPDVQEFVSDRNVLLALCSHGPIKSFAYRRMSFLESRFNLHVLLNETNEIAAQKRVSHRDFYNVRKVDTHVHAASCMNQKHLLRFIKNKMKNCPNEEVLFRNGNVMTLEKVFRSLNLTSYDLSVDKLDVHADRNTFHRFDKFNLKYNPIGESRLREIFLKTDNYVDGRYFGELIKEVAYELEDSKYQMAEPRLSIYGKSKIEWDKLARWAVNNSVYSDNVRWLIQIPRLYNIYKSNNLLNNFQEMLDNIFTPLFEVTCNPSSHPELHRFLPQLIGFDSVDDESKAENHLFHEDSPLPNEWDLPENPPYSYYCFYMFANITALNNLRKQRGLNCFMFRPHCGEAGSVEHLMAAFILAQNISHGLLLRKVPALQYLYYLAQVGIAMSPLSNNSLFLNYHRNPLPSYHARGLIVSISSDDPLQFHFTKEPLMEEYSIAAQVWKLNPCDMCELARNSVWMSGFEHNLKKHWLGENYLKEGIESNSISCTNVPGIRVAYRHETLEEELCTICDPQIKDHIPPHS</sequence>
<dbReference type="UniPathway" id="UPA00591">
    <property type="reaction ID" value="UER00663"/>
</dbReference>
<reference evidence="10 11" key="1">
    <citation type="journal article" date="2008" name="Nature">
        <title>The Trichoplax genome and the nature of placozoans.</title>
        <authorList>
            <person name="Srivastava M."/>
            <person name="Begovic E."/>
            <person name="Chapman J."/>
            <person name="Putnam N.H."/>
            <person name="Hellsten U."/>
            <person name="Kawashima T."/>
            <person name="Kuo A."/>
            <person name="Mitros T."/>
            <person name="Salamov A."/>
            <person name="Carpenter M.L."/>
            <person name="Signorovitch A.Y."/>
            <person name="Moreno M.A."/>
            <person name="Kamm K."/>
            <person name="Grimwood J."/>
            <person name="Schmutz J."/>
            <person name="Shapiro H."/>
            <person name="Grigoriev I.V."/>
            <person name="Buss L.W."/>
            <person name="Schierwater B."/>
            <person name="Dellaporta S.L."/>
            <person name="Rokhsar D.S."/>
        </authorList>
    </citation>
    <scope>NUCLEOTIDE SEQUENCE [LARGE SCALE GENOMIC DNA]</scope>
    <source>
        <strain evidence="10 11">Grell-BS-1999</strain>
    </source>
</reference>
<dbReference type="InterPro" id="IPR032466">
    <property type="entry name" value="Metal_Hydrolase"/>
</dbReference>
<dbReference type="FunFam" id="3.20.20.140:FF:000035">
    <property type="entry name" value="Probable amp deaminase"/>
    <property type="match status" value="1"/>
</dbReference>
<dbReference type="InterPro" id="IPR006329">
    <property type="entry name" value="AMPD"/>
</dbReference>
<dbReference type="OMA" id="CENIAHG"/>
<dbReference type="GO" id="GO:0046872">
    <property type="term" value="F:metal ion binding"/>
    <property type="evidence" value="ECO:0007669"/>
    <property type="project" value="UniProtKB-KW"/>
</dbReference>
<dbReference type="CTD" id="6759147"/>
<dbReference type="GO" id="GO:0032264">
    <property type="term" value="P:IMP salvage"/>
    <property type="evidence" value="ECO:0007669"/>
    <property type="project" value="UniProtKB-UniPathway"/>
</dbReference>
<organism evidence="10 11">
    <name type="scientific">Trichoplax adhaerens</name>
    <name type="common">Trichoplax reptans</name>
    <dbReference type="NCBI Taxonomy" id="10228"/>
    <lineage>
        <taxon>Eukaryota</taxon>
        <taxon>Metazoa</taxon>
        <taxon>Placozoa</taxon>
        <taxon>Uniplacotomia</taxon>
        <taxon>Trichoplacea</taxon>
        <taxon>Trichoplacidae</taxon>
        <taxon>Trichoplax</taxon>
    </lineage>
</organism>
<dbReference type="Gene3D" id="3.20.20.140">
    <property type="entry name" value="Metal-dependent hydrolases"/>
    <property type="match status" value="1"/>
</dbReference>
<dbReference type="EMBL" id="DS985270">
    <property type="protein sequence ID" value="EDV19618.1"/>
    <property type="molecule type" value="Genomic_DNA"/>
</dbReference>
<dbReference type="GeneID" id="6759147"/>
<keyword evidence="6" id="KW-0862">Zinc</keyword>
<evidence type="ECO:0000256" key="7">
    <source>
        <dbReference type="ARBA" id="ARBA00023080"/>
    </source>
</evidence>
<dbReference type="InParanoid" id="B3SCI1"/>
<dbReference type="PhylomeDB" id="B3SCI1"/>
<evidence type="ECO:0000256" key="4">
    <source>
        <dbReference type="ARBA" id="ARBA00022723"/>
    </source>
</evidence>
<keyword evidence="11" id="KW-1185">Reference proteome</keyword>
<dbReference type="NCBIfam" id="TIGR01429">
    <property type="entry name" value="AMP_deaminase"/>
    <property type="match status" value="1"/>
</dbReference>
<evidence type="ECO:0000256" key="6">
    <source>
        <dbReference type="ARBA" id="ARBA00022833"/>
    </source>
</evidence>
<evidence type="ECO:0000256" key="8">
    <source>
        <dbReference type="ARBA" id="ARBA00054146"/>
    </source>
</evidence>
<keyword evidence="4 9" id="KW-0479">Metal-binding</keyword>
<dbReference type="SUPFAM" id="SSF51556">
    <property type="entry name" value="Metallo-dependent hydrolases"/>
    <property type="match status" value="1"/>
</dbReference>
<evidence type="ECO:0000256" key="2">
    <source>
        <dbReference type="ARBA" id="ARBA00004955"/>
    </source>
</evidence>
<dbReference type="Pfam" id="PF19326">
    <property type="entry name" value="AMP_deaminase"/>
    <property type="match status" value="1"/>
</dbReference>
<dbReference type="GO" id="GO:0046033">
    <property type="term" value="P:AMP metabolic process"/>
    <property type="evidence" value="ECO:0000318"/>
    <property type="project" value="GO_Central"/>
</dbReference>
<dbReference type="PIRSF" id="PIRSF001251">
    <property type="entry name" value="AMP_deaminase_met"/>
    <property type="match status" value="1"/>
</dbReference>
<dbReference type="STRING" id="10228.B3SCI1"/>
<comment type="pathway">
    <text evidence="2">Purine metabolism; IMP biosynthesis via salvage pathway; IMP from AMP: step 1/1.</text>
</comment>
<dbReference type="PROSITE" id="PS00485">
    <property type="entry name" value="A_DEAMINASE"/>
    <property type="match status" value="1"/>
</dbReference>
<dbReference type="eggNOG" id="KOG1096">
    <property type="taxonomic scope" value="Eukaryota"/>
</dbReference>